<evidence type="ECO:0000313" key="9">
    <source>
        <dbReference type="EMBL" id="NYT46745.1"/>
    </source>
</evidence>
<name>A0A7Z0MNP1_9GAMM</name>
<evidence type="ECO:0000256" key="5">
    <source>
        <dbReference type="ARBA" id="ARBA00023004"/>
    </source>
</evidence>
<dbReference type="PROSITE" id="PS51007">
    <property type="entry name" value="CYTC"/>
    <property type="match status" value="1"/>
</dbReference>
<gene>
    <name evidence="9" type="ORF">H0A75_02945</name>
</gene>
<evidence type="ECO:0000256" key="3">
    <source>
        <dbReference type="ARBA" id="ARBA00022723"/>
    </source>
</evidence>
<proteinExistence type="predicted"/>
<feature type="region of interest" description="Disordered" evidence="7">
    <location>
        <begin position="49"/>
        <end position="76"/>
    </location>
</feature>
<evidence type="ECO:0000256" key="7">
    <source>
        <dbReference type="SAM" id="MobiDB-lite"/>
    </source>
</evidence>
<dbReference type="AlphaFoldDB" id="A0A7Z0MNP1"/>
<dbReference type="SUPFAM" id="SSF46626">
    <property type="entry name" value="Cytochrome c"/>
    <property type="match status" value="1"/>
</dbReference>
<dbReference type="Gene3D" id="1.10.760.10">
    <property type="entry name" value="Cytochrome c-like domain"/>
    <property type="match status" value="1"/>
</dbReference>
<sequence>MFKIRDKTKTVANAGFVGGATMNSMVAGLSAQDTQDIAAFYAAQAVSENPLPQVNPDDLDDIDDNDSLSESGKAAAKQALQDQQKALMAMGYDVYRNGDLDNEISACIACHGPNGEGNEPAAFPALKKGSMGLFWKTPDF</sequence>
<keyword evidence="4" id="KW-0249">Electron transport</keyword>
<dbReference type="InterPro" id="IPR009056">
    <property type="entry name" value="Cyt_c-like_dom"/>
</dbReference>
<feature type="domain" description="Cytochrome c" evidence="8">
    <location>
        <begin position="86"/>
        <end position="140"/>
    </location>
</feature>
<evidence type="ECO:0000256" key="4">
    <source>
        <dbReference type="ARBA" id="ARBA00022982"/>
    </source>
</evidence>
<dbReference type="InterPro" id="IPR050597">
    <property type="entry name" value="Cytochrome_c_Oxidase_Subunit"/>
</dbReference>
<comment type="caution">
    <text evidence="9">The sequence shown here is derived from an EMBL/GenBank/DDBJ whole genome shotgun (WGS) entry which is preliminary data.</text>
</comment>
<keyword evidence="1" id="KW-0813">Transport</keyword>
<evidence type="ECO:0000259" key="8">
    <source>
        <dbReference type="PROSITE" id="PS51007"/>
    </source>
</evidence>
<evidence type="ECO:0000256" key="6">
    <source>
        <dbReference type="PROSITE-ProRule" id="PRU00433"/>
    </source>
</evidence>
<dbReference type="GO" id="GO:0020037">
    <property type="term" value="F:heme binding"/>
    <property type="evidence" value="ECO:0007669"/>
    <property type="project" value="InterPro"/>
</dbReference>
<dbReference type="GO" id="GO:0046872">
    <property type="term" value="F:metal ion binding"/>
    <property type="evidence" value="ECO:0007669"/>
    <property type="project" value="UniProtKB-KW"/>
</dbReference>
<protein>
    <recommendedName>
        <fullName evidence="8">Cytochrome c domain-containing protein</fullName>
    </recommendedName>
</protein>
<dbReference type="InterPro" id="IPR036909">
    <property type="entry name" value="Cyt_c-like_dom_sf"/>
</dbReference>
<dbReference type="Proteomes" id="UP000537890">
    <property type="component" value="Unassembled WGS sequence"/>
</dbReference>
<keyword evidence="2 6" id="KW-0349">Heme</keyword>
<feature type="compositionally biased region" description="Acidic residues" evidence="7">
    <location>
        <begin position="57"/>
        <end position="67"/>
    </location>
</feature>
<keyword evidence="5 6" id="KW-0408">Iron</keyword>
<evidence type="ECO:0000256" key="1">
    <source>
        <dbReference type="ARBA" id="ARBA00022448"/>
    </source>
</evidence>
<accession>A0A7Z0MNP1</accession>
<dbReference type="PANTHER" id="PTHR33751:SF9">
    <property type="entry name" value="CYTOCHROME C4"/>
    <property type="match status" value="1"/>
</dbReference>
<dbReference type="PANTHER" id="PTHR33751">
    <property type="entry name" value="CBB3-TYPE CYTOCHROME C OXIDASE SUBUNIT FIXP"/>
    <property type="match status" value="1"/>
</dbReference>
<evidence type="ECO:0000256" key="2">
    <source>
        <dbReference type="ARBA" id="ARBA00022617"/>
    </source>
</evidence>
<feature type="non-terminal residue" evidence="9">
    <location>
        <position position="140"/>
    </location>
</feature>
<keyword evidence="3 6" id="KW-0479">Metal-binding</keyword>
<dbReference type="GO" id="GO:0009055">
    <property type="term" value="F:electron transfer activity"/>
    <property type="evidence" value="ECO:0007669"/>
    <property type="project" value="InterPro"/>
</dbReference>
<dbReference type="EMBL" id="JACCHS010000035">
    <property type="protein sequence ID" value="NYT46745.1"/>
    <property type="molecule type" value="Genomic_DNA"/>
</dbReference>
<evidence type="ECO:0000313" key="10">
    <source>
        <dbReference type="Proteomes" id="UP000537890"/>
    </source>
</evidence>
<organism evidence="9 10">
    <name type="scientific">Candidatus Methanofishera endochildressiae</name>
    <dbReference type="NCBI Taxonomy" id="2738884"/>
    <lineage>
        <taxon>Bacteria</taxon>
        <taxon>Pseudomonadati</taxon>
        <taxon>Pseudomonadota</taxon>
        <taxon>Gammaproteobacteria</taxon>
        <taxon>Candidatus Methanofishera</taxon>
    </lineage>
</organism>
<reference evidence="9 10" key="1">
    <citation type="submission" date="2020-05" db="EMBL/GenBank/DDBJ databases">
        <title>Horizontal transmission and recombination maintain forever young bacterial symbiont genomes.</title>
        <authorList>
            <person name="Russell S.L."/>
            <person name="Pepper-Tunick E."/>
            <person name="Svedberg J."/>
            <person name="Byrne A."/>
            <person name="Ruelas Castillo J."/>
            <person name="Vollmers C."/>
            <person name="Beinart R.A."/>
            <person name="Corbett-Detig R."/>
        </authorList>
    </citation>
    <scope>NUCLEOTIDE SEQUENCE [LARGE SCALE GENOMIC DNA]</scope>
    <source>
        <strain evidence="9">4727-3</strain>
    </source>
</reference>